<dbReference type="Gene3D" id="3.40.630.100">
    <property type="entry name" value="Poly-gamma-glutamate hydrolase, zinc-binding motif"/>
    <property type="match status" value="1"/>
</dbReference>
<dbReference type="RefSeq" id="WP_143849489.1">
    <property type="nucleotide sequence ID" value="NZ_VLXZ01000009.1"/>
</dbReference>
<evidence type="ECO:0000313" key="2">
    <source>
        <dbReference type="Proteomes" id="UP000318521"/>
    </source>
</evidence>
<reference evidence="1 2" key="1">
    <citation type="submission" date="2019-07" db="EMBL/GenBank/DDBJ databases">
        <authorList>
            <person name="Park Y.J."/>
            <person name="Jeong S.E."/>
            <person name="Jung H.S."/>
        </authorList>
    </citation>
    <scope>NUCLEOTIDE SEQUENCE [LARGE SCALE GENOMIC DNA]</scope>
    <source>
        <strain evidence="2">P16(2019)</strain>
    </source>
</reference>
<protein>
    <submittedName>
        <fullName evidence="1">Replication protein</fullName>
    </submittedName>
</protein>
<dbReference type="Pfam" id="PF05908">
    <property type="entry name" value="Gamma_PGA_hydro"/>
    <property type="match status" value="1"/>
</dbReference>
<dbReference type="InterPro" id="IPR008585">
    <property type="entry name" value="Gamma_PGA_hydro"/>
</dbReference>
<dbReference type="Proteomes" id="UP000318521">
    <property type="component" value="Unassembled WGS sequence"/>
</dbReference>
<dbReference type="EMBL" id="VLXZ01000009">
    <property type="protein sequence ID" value="TSB45710.1"/>
    <property type="molecule type" value="Genomic_DNA"/>
</dbReference>
<gene>
    <name evidence="1" type="ORF">FN960_14580</name>
</gene>
<dbReference type="OrthoDB" id="7721587at2"/>
<organism evidence="1 2">
    <name type="scientific">Alkalicoccobacillus porphyridii</name>
    <dbReference type="NCBI Taxonomy" id="2597270"/>
    <lineage>
        <taxon>Bacteria</taxon>
        <taxon>Bacillati</taxon>
        <taxon>Bacillota</taxon>
        <taxon>Bacilli</taxon>
        <taxon>Bacillales</taxon>
        <taxon>Bacillaceae</taxon>
        <taxon>Alkalicoccobacillus</taxon>
    </lineage>
</organism>
<keyword evidence="2" id="KW-1185">Reference proteome</keyword>
<dbReference type="AlphaFoldDB" id="A0A553ZW58"/>
<sequence length="206" mass="22991">MSDLYQNFEDLRHHNILGTDYQIRYQKKQSGVLFKAIHGGGIEPGTSELAELSAGVDDSYYCFEGIRSTGNSELHITSIHFDEPTAIEVVSQSLYTVSYHGYAGGQVKNTIVGGLDDKLALEVTTELKLAGFNADQSGRTMQIGGRNPANIVNKNHRGKGVQLEISFEQRKVLFDNFSGPQRRQTVNRTFYEYIEAIKKALNQVKI</sequence>
<dbReference type="InterPro" id="IPR038128">
    <property type="entry name" value="Gamma_PGA_hydro_sf"/>
</dbReference>
<name>A0A553ZW58_9BACI</name>
<evidence type="ECO:0000313" key="1">
    <source>
        <dbReference type="EMBL" id="TSB45710.1"/>
    </source>
</evidence>
<proteinExistence type="predicted"/>
<comment type="caution">
    <text evidence="1">The sequence shown here is derived from an EMBL/GenBank/DDBJ whole genome shotgun (WGS) entry which is preliminary data.</text>
</comment>
<accession>A0A553ZW58</accession>